<organism evidence="1 2">
    <name type="scientific">Actinophytocola oryzae</name>
    <dbReference type="NCBI Taxonomy" id="502181"/>
    <lineage>
        <taxon>Bacteria</taxon>
        <taxon>Bacillati</taxon>
        <taxon>Actinomycetota</taxon>
        <taxon>Actinomycetes</taxon>
        <taxon>Pseudonocardiales</taxon>
        <taxon>Pseudonocardiaceae</taxon>
    </lineage>
</organism>
<reference evidence="1 2" key="1">
    <citation type="submission" date="2019-03" db="EMBL/GenBank/DDBJ databases">
        <title>Genomic Encyclopedia of Archaeal and Bacterial Type Strains, Phase II (KMG-II): from individual species to whole genera.</title>
        <authorList>
            <person name="Goeker M."/>
        </authorList>
    </citation>
    <scope>NUCLEOTIDE SEQUENCE [LARGE SCALE GENOMIC DNA]</scope>
    <source>
        <strain evidence="1 2">DSM 45499</strain>
    </source>
</reference>
<gene>
    <name evidence="1" type="ORF">CLV71_10354</name>
</gene>
<name>A0A4R7VXQ0_9PSEU</name>
<dbReference type="Proteomes" id="UP000294927">
    <property type="component" value="Unassembled WGS sequence"/>
</dbReference>
<evidence type="ECO:0000313" key="1">
    <source>
        <dbReference type="EMBL" id="TDV54814.1"/>
    </source>
</evidence>
<protein>
    <submittedName>
        <fullName evidence="1">Uncharacterized protein</fullName>
    </submittedName>
</protein>
<dbReference type="AlphaFoldDB" id="A0A4R7VXQ0"/>
<sequence length="145" mass="16746">MTVLELFTEPTFFFRTAEPDTLAEHEIRELLTDAREIRDGDRVIGLWAVEQVGGDHGCHFQLHLRLSSGVSDERWVRAYHDVVRALRNEREVVRLQQLVGEFDERGLRLCKELGLSEDGTLRNVVVHQGNRYGYVYFGHVAEPAR</sequence>
<dbReference type="Gene3D" id="3.40.630.30">
    <property type="match status" value="1"/>
</dbReference>
<dbReference type="RefSeq" id="WP_133901960.1">
    <property type="nucleotide sequence ID" value="NZ_SOCP01000003.1"/>
</dbReference>
<dbReference type="OrthoDB" id="3617575at2"/>
<evidence type="ECO:0000313" key="2">
    <source>
        <dbReference type="Proteomes" id="UP000294927"/>
    </source>
</evidence>
<comment type="caution">
    <text evidence="1">The sequence shown here is derived from an EMBL/GenBank/DDBJ whole genome shotgun (WGS) entry which is preliminary data.</text>
</comment>
<proteinExistence type="predicted"/>
<keyword evidence="2" id="KW-1185">Reference proteome</keyword>
<dbReference type="EMBL" id="SOCP01000003">
    <property type="protein sequence ID" value="TDV54814.1"/>
    <property type="molecule type" value="Genomic_DNA"/>
</dbReference>
<accession>A0A4R7VXQ0</accession>